<dbReference type="Proteomes" id="UP000095544">
    <property type="component" value="Unassembled WGS sequence"/>
</dbReference>
<name>A0A174F7S2_9FIRM</name>
<evidence type="ECO:0000313" key="2">
    <source>
        <dbReference type="Proteomes" id="UP000095544"/>
    </source>
</evidence>
<dbReference type="AlphaFoldDB" id="A0A174F7S2"/>
<accession>A0A174F7S2</accession>
<dbReference type="RefSeq" id="WP_055153101.1">
    <property type="nucleotide sequence ID" value="NZ_CYZU01000019.1"/>
</dbReference>
<proteinExistence type="predicted"/>
<dbReference type="OrthoDB" id="9801684at2"/>
<organism evidence="1 2">
    <name type="scientific">Faecalicatena contorta</name>
    <dbReference type="NCBI Taxonomy" id="39482"/>
    <lineage>
        <taxon>Bacteria</taxon>
        <taxon>Bacillati</taxon>
        <taxon>Bacillota</taxon>
        <taxon>Clostridia</taxon>
        <taxon>Lachnospirales</taxon>
        <taxon>Lachnospiraceae</taxon>
        <taxon>Faecalicatena</taxon>
    </lineage>
</organism>
<dbReference type="EMBL" id="CYZU01000019">
    <property type="protein sequence ID" value="CUO44866.1"/>
    <property type="molecule type" value="Genomic_DNA"/>
</dbReference>
<reference evidence="1 2" key="1">
    <citation type="submission" date="2015-09" db="EMBL/GenBank/DDBJ databases">
        <authorList>
            <consortium name="Pathogen Informatics"/>
        </authorList>
    </citation>
    <scope>NUCLEOTIDE SEQUENCE [LARGE SCALE GENOMIC DNA]</scope>
    <source>
        <strain evidence="1 2">2789STDY5834876</strain>
    </source>
</reference>
<gene>
    <name evidence="1" type="ORF">ERS852491_02234</name>
</gene>
<sequence length="92" mass="10776">MRQNDKLYVQVTQEIVSDKTEKREHDQLHEISNYYPKYVLMIDGFGDVNYKGHKTIHIANFLLNAKDRIGKTQMKGVHLLDRRSFSIKKAGI</sequence>
<evidence type="ECO:0000313" key="1">
    <source>
        <dbReference type="EMBL" id="CUO44866.1"/>
    </source>
</evidence>
<protein>
    <submittedName>
        <fullName evidence="1">Uncharacterized protein</fullName>
    </submittedName>
</protein>